<dbReference type="Gene3D" id="2.70.98.10">
    <property type="match status" value="1"/>
</dbReference>
<dbReference type="SUPFAM" id="SSF74650">
    <property type="entry name" value="Galactose mutarotase-like"/>
    <property type="match status" value="1"/>
</dbReference>
<dbReference type="GO" id="GO:0030246">
    <property type="term" value="F:carbohydrate binding"/>
    <property type="evidence" value="ECO:0007669"/>
    <property type="project" value="InterPro"/>
</dbReference>
<gene>
    <name evidence="6" type="primary">mdoG</name>
    <name evidence="6" type="ORF">V22_16880</name>
</gene>
<evidence type="ECO:0000256" key="2">
    <source>
        <dbReference type="ARBA" id="ARBA00005001"/>
    </source>
</evidence>
<evidence type="ECO:0000313" key="7">
    <source>
        <dbReference type="Proteomes" id="UP000319976"/>
    </source>
</evidence>
<proteinExistence type="inferred from homology"/>
<keyword evidence="7" id="KW-1185">Reference proteome</keyword>
<comment type="similarity">
    <text evidence="3">Belongs to the OpgD/OpgG family.</text>
</comment>
<accession>A0A517T7V4</accession>
<dbReference type="OrthoDB" id="335750at2"/>
<dbReference type="InterPro" id="IPR011013">
    <property type="entry name" value="Gal_mutarotase_sf_dom"/>
</dbReference>
<dbReference type="InterPro" id="IPR007444">
    <property type="entry name" value="Glucan_biosyn_MdoG_C"/>
</dbReference>
<keyword evidence="4" id="KW-0574">Periplasm</keyword>
<dbReference type="GO" id="GO:0051274">
    <property type="term" value="P:beta-glucan biosynthetic process"/>
    <property type="evidence" value="ECO:0007669"/>
    <property type="project" value="TreeGrafter"/>
</dbReference>
<organism evidence="6 7">
    <name type="scientific">Calycomorphotria hydatis</name>
    <dbReference type="NCBI Taxonomy" id="2528027"/>
    <lineage>
        <taxon>Bacteria</taxon>
        <taxon>Pseudomonadati</taxon>
        <taxon>Planctomycetota</taxon>
        <taxon>Planctomycetia</taxon>
        <taxon>Planctomycetales</taxon>
        <taxon>Planctomycetaceae</taxon>
        <taxon>Calycomorphotria</taxon>
    </lineage>
</organism>
<dbReference type="PIRSF" id="PIRSF006281">
    <property type="entry name" value="MdoG"/>
    <property type="match status" value="1"/>
</dbReference>
<dbReference type="InterPro" id="IPR013783">
    <property type="entry name" value="Ig-like_fold"/>
</dbReference>
<sequence>MLTFERMSACLALFFLALPFCLIGCGLGETGPRVHRFGVPEDTRISGVVLDEVWSRCREREFQGDSIPRLTGKLAQMDYDQYRKIIFDPDKQFWKSEDIGWILDLFHAGYIYQEPVRIHFVKDAAAEGGPVIEEIKYDPELFWFLDDVVVPEDIPDPFGYAGLRLHTRFGDPERSYSESMTFLGASYFRGIGDEHIYGSSARGLAIDTGVEGKIEEFPIFREFWIEKPKAGSDECTVWAYLDSKSIHGIFRMDINPSKSTDIHVQAKMQARHDITKLCFAPITSMYMWGDGKPAPAGDHRPEVHDADGLLCHSTTGEWLWRPLREPEKTETSQEHFPGLTGFGLLQRDLNYDSYKDDEALYHKRPSIWIEPTTPLPAGRVEVLEIDSPGEWIDNIAAFWVPDETIKAGDYVELDYLLSFCTGDPPEHKGGKVIRSEVIFENEDSVRCLLTFAGEGIRNLPTDSSLRLQLDTSDELVGTPYLTRRSDGTVLAEFLLKYDSKTLGWARASLVAGNDFLSETWSYRCRP</sequence>
<dbReference type="PANTHER" id="PTHR30504:SF2">
    <property type="entry name" value="GLUCANS BIOSYNTHESIS PROTEIN G"/>
    <property type="match status" value="1"/>
</dbReference>
<dbReference type="GO" id="GO:0030288">
    <property type="term" value="C:outer membrane-bounded periplasmic space"/>
    <property type="evidence" value="ECO:0007669"/>
    <property type="project" value="TreeGrafter"/>
</dbReference>
<comment type="pathway">
    <text evidence="2">Glycan metabolism; osmoregulated periplasmic glucan (OPG) biosynthesis.</text>
</comment>
<name>A0A517T7V4_9PLAN</name>
<feature type="domain" description="Glucan biosynthesis periplasmic MdoG C-terminal" evidence="5">
    <location>
        <begin position="69"/>
        <end position="523"/>
    </location>
</feature>
<evidence type="ECO:0000256" key="4">
    <source>
        <dbReference type="ARBA" id="ARBA00022764"/>
    </source>
</evidence>
<dbReference type="InterPro" id="IPR014438">
    <property type="entry name" value="Glucan_biosyn_MdoG/MdoD"/>
</dbReference>
<evidence type="ECO:0000259" key="5">
    <source>
        <dbReference type="Pfam" id="PF04349"/>
    </source>
</evidence>
<dbReference type="UniPathway" id="UPA00637"/>
<dbReference type="Pfam" id="PF04349">
    <property type="entry name" value="MdoG"/>
    <property type="match status" value="1"/>
</dbReference>
<dbReference type="GO" id="GO:0003824">
    <property type="term" value="F:catalytic activity"/>
    <property type="evidence" value="ECO:0007669"/>
    <property type="project" value="InterPro"/>
</dbReference>
<evidence type="ECO:0000256" key="3">
    <source>
        <dbReference type="ARBA" id="ARBA00009284"/>
    </source>
</evidence>
<dbReference type="InterPro" id="IPR014718">
    <property type="entry name" value="GH-type_carb-bd"/>
</dbReference>
<reference evidence="6 7" key="1">
    <citation type="submission" date="2019-02" db="EMBL/GenBank/DDBJ databases">
        <title>Deep-cultivation of Planctomycetes and their phenomic and genomic characterization uncovers novel biology.</title>
        <authorList>
            <person name="Wiegand S."/>
            <person name="Jogler M."/>
            <person name="Boedeker C."/>
            <person name="Pinto D."/>
            <person name="Vollmers J."/>
            <person name="Rivas-Marin E."/>
            <person name="Kohn T."/>
            <person name="Peeters S.H."/>
            <person name="Heuer A."/>
            <person name="Rast P."/>
            <person name="Oberbeckmann S."/>
            <person name="Bunk B."/>
            <person name="Jeske O."/>
            <person name="Meyerdierks A."/>
            <person name="Storesund J.E."/>
            <person name="Kallscheuer N."/>
            <person name="Luecker S."/>
            <person name="Lage O.M."/>
            <person name="Pohl T."/>
            <person name="Merkel B.J."/>
            <person name="Hornburger P."/>
            <person name="Mueller R.-W."/>
            <person name="Bruemmer F."/>
            <person name="Labrenz M."/>
            <person name="Spormann A.M."/>
            <person name="Op den Camp H."/>
            <person name="Overmann J."/>
            <person name="Amann R."/>
            <person name="Jetten M.S.M."/>
            <person name="Mascher T."/>
            <person name="Medema M.H."/>
            <person name="Devos D.P."/>
            <person name="Kaster A.-K."/>
            <person name="Ovreas L."/>
            <person name="Rohde M."/>
            <person name="Galperin M.Y."/>
            <person name="Jogler C."/>
        </authorList>
    </citation>
    <scope>NUCLEOTIDE SEQUENCE [LARGE SCALE GENOMIC DNA]</scope>
    <source>
        <strain evidence="6 7">V22</strain>
    </source>
</reference>
<dbReference type="RefSeq" id="WP_145261632.1">
    <property type="nucleotide sequence ID" value="NZ_CP036316.1"/>
</dbReference>
<dbReference type="KEGG" id="chya:V22_16880"/>
<dbReference type="Proteomes" id="UP000319976">
    <property type="component" value="Chromosome"/>
</dbReference>
<evidence type="ECO:0000313" key="6">
    <source>
        <dbReference type="EMBL" id="QDT64454.1"/>
    </source>
</evidence>
<dbReference type="AlphaFoldDB" id="A0A517T7V4"/>
<evidence type="ECO:0000256" key="1">
    <source>
        <dbReference type="ARBA" id="ARBA00004418"/>
    </source>
</evidence>
<comment type="subcellular location">
    <subcellularLocation>
        <location evidence="1">Periplasm</location>
    </subcellularLocation>
</comment>
<dbReference type="PANTHER" id="PTHR30504">
    <property type="entry name" value="GLUCANS BIOSYNTHESIS PROTEIN"/>
    <property type="match status" value="1"/>
</dbReference>
<protein>
    <submittedName>
        <fullName evidence="6">Glucans biosynthesis protein G</fullName>
    </submittedName>
</protein>
<dbReference type="EMBL" id="CP036316">
    <property type="protein sequence ID" value="QDT64454.1"/>
    <property type="molecule type" value="Genomic_DNA"/>
</dbReference>
<dbReference type="Gene3D" id="2.60.40.10">
    <property type="entry name" value="Immunoglobulins"/>
    <property type="match status" value="1"/>
</dbReference>